<sequence length="80" mass="9249">MKIDLKSFLKLKNGFRFKPENQHYIFAFLALFMLIIVSALVIWCVTFLVSNFAEAFTETSVPVPTEKFDIKGFEALDLVR</sequence>
<dbReference type="EMBL" id="MFKI01000009">
    <property type="protein sequence ID" value="OGG39561.1"/>
    <property type="molecule type" value="Genomic_DNA"/>
</dbReference>
<accession>A0A1F6BRL2</accession>
<keyword evidence="1" id="KW-1133">Transmembrane helix</keyword>
<proteinExistence type="predicted"/>
<comment type="caution">
    <text evidence="2">The sequence shown here is derived from an EMBL/GenBank/DDBJ whole genome shotgun (WGS) entry which is preliminary data.</text>
</comment>
<reference evidence="2 3" key="1">
    <citation type="journal article" date="2016" name="Nat. Commun.">
        <title>Thousands of microbial genomes shed light on interconnected biogeochemical processes in an aquifer system.</title>
        <authorList>
            <person name="Anantharaman K."/>
            <person name="Brown C.T."/>
            <person name="Hug L.A."/>
            <person name="Sharon I."/>
            <person name="Castelle C.J."/>
            <person name="Probst A.J."/>
            <person name="Thomas B.C."/>
            <person name="Singh A."/>
            <person name="Wilkins M.J."/>
            <person name="Karaoz U."/>
            <person name="Brodie E.L."/>
            <person name="Williams K.H."/>
            <person name="Hubbard S.S."/>
            <person name="Banfield J.F."/>
        </authorList>
    </citation>
    <scope>NUCLEOTIDE SEQUENCE [LARGE SCALE GENOMIC DNA]</scope>
</reference>
<evidence type="ECO:0000256" key="1">
    <source>
        <dbReference type="SAM" id="Phobius"/>
    </source>
</evidence>
<organism evidence="2 3">
    <name type="scientific">Candidatus Jorgensenbacteria bacterium GWC1_48_12</name>
    <dbReference type="NCBI Taxonomy" id="1798469"/>
    <lineage>
        <taxon>Bacteria</taxon>
        <taxon>Candidatus Joergenseniibacteriota</taxon>
    </lineage>
</organism>
<gene>
    <name evidence="2" type="ORF">A2127_00525</name>
</gene>
<dbReference type="Proteomes" id="UP000179324">
    <property type="component" value="Unassembled WGS sequence"/>
</dbReference>
<evidence type="ECO:0000313" key="2">
    <source>
        <dbReference type="EMBL" id="OGG39561.1"/>
    </source>
</evidence>
<evidence type="ECO:0000313" key="3">
    <source>
        <dbReference type="Proteomes" id="UP000179324"/>
    </source>
</evidence>
<feature type="transmembrane region" description="Helical" evidence="1">
    <location>
        <begin position="24"/>
        <end position="49"/>
    </location>
</feature>
<name>A0A1F6BRL2_9BACT</name>
<keyword evidence="1" id="KW-0472">Membrane</keyword>
<protein>
    <submittedName>
        <fullName evidence="2">Uncharacterized protein</fullName>
    </submittedName>
</protein>
<keyword evidence="1" id="KW-0812">Transmembrane</keyword>
<dbReference type="AlphaFoldDB" id="A0A1F6BRL2"/>